<dbReference type="CDD" id="cd06580">
    <property type="entry name" value="TM_PBP1_transp_TpRbsC_like"/>
    <property type="match status" value="1"/>
</dbReference>
<evidence type="ECO:0000256" key="2">
    <source>
        <dbReference type="ARBA" id="ARBA00022475"/>
    </source>
</evidence>
<gene>
    <name evidence="7" type="ORF">LCGC14_1257770</name>
</gene>
<name>A0A0F9LMW5_9ZZZZ</name>
<feature type="transmembrane region" description="Helical" evidence="6">
    <location>
        <begin position="6"/>
        <end position="26"/>
    </location>
</feature>
<dbReference type="InterPro" id="IPR001851">
    <property type="entry name" value="ABC_transp_permease"/>
</dbReference>
<evidence type="ECO:0000256" key="6">
    <source>
        <dbReference type="SAM" id="Phobius"/>
    </source>
</evidence>
<feature type="transmembrane region" description="Helical" evidence="6">
    <location>
        <begin position="223"/>
        <end position="239"/>
    </location>
</feature>
<feature type="transmembrane region" description="Helical" evidence="6">
    <location>
        <begin position="273"/>
        <end position="290"/>
    </location>
</feature>
<comment type="caution">
    <text evidence="7">The sequence shown here is derived from an EMBL/GenBank/DDBJ whole genome shotgun (WGS) entry which is preliminary data.</text>
</comment>
<accession>A0A0F9LMW5</accession>
<proteinExistence type="predicted"/>
<evidence type="ECO:0000256" key="1">
    <source>
        <dbReference type="ARBA" id="ARBA00004651"/>
    </source>
</evidence>
<evidence type="ECO:0000256" key="5">
    <source>
        <dbReference type="ARBA" id="ARBA00023136"/>
    </source>
</evidence>
<dbReference type="PANTHER" id="PTHR43370:SF2">
    <property type="entry name" value="ABC TRANSPORTER PERMEASE PROTEIN"/>
    <property type="match status" value="1"/>
</dbReference>
<evidence type="ECO:0000256" key="3">
    <source>
        <dbReference type="ARBA" id="ARBA00022692"/>
    </source>
</evidence>
<feature type="transmembrane region" description="Helical" evidence="6">
    <location>
        <begin position="246"/>
        <end position="267"/>
    </location>
</feature>
<dbReference type="GO" id="GO:0022857">
    <property type="term" value="F:transmembrane transporter activity"/>
    <property type="evidence" value="ECO:0007669"/>
    <property type="project" value="InterPro"/>
</dbReference>
<reference evidence="7" key="1">
    <citation type="journal article" date="2015" name="Nature">
        <title>Complex archaea that bridge the gap between prokaryotes and eukaryotes.</title>
        <authorList>
            <person name="Spang A."/>
            <person name="Saw J.H."/>
            <person name="Jorgensen S.L."/>
            <person name="Zaremba-Niedzwiedzka K."/>
            <person name="Martijn J."/>
            <person name="Lind A.E."/>
            <person name="van Eijk R."/>
            <person name="Schleper C."/>
            <person name="Guy L."/>
            <person name="Ettema T.J."/>
        </authorList>
    </citation>
    <scope>NUCLEOTIDE SEQUENCE</scope>
</reference>
<feature type="transmembrane region" description="Helical" evidence="6">
    <location>
        <begin position="91"/>
        <end position="113"/>
    </location>
</feature>
<evidence type="ECO:0000313" key="7">
    <source>
        <dbReference type="EMBL" id="KKM88531.1"/>
    </source>
</evidence>
<dbReference type="EMBL" id="LAZR01006947">
    <property type="protein sequence ID" value="KKM88531.1"/>
    <property type="molecule type" value="Genomic_DNA"/>
</dbReference>
<evidence type="ECO:0000256" key="4">
    <source>
        <dbReference type="ARBA" id="ARBA00022989"/>
    </source>
</evidence>
<feature type="transmembrane region" description="Helical" evidence="6">
    <location>
        <begin position="146"/>
        <end position="163"/>
    </location>
</feature>
<sequence length="307" mass="32804">MVIEFITSILAGGVLLSVTILFVSIGEVYNERAGVVNLGLEAIITLAAFVGLWVTFETGNFILGTLAAIFAGAGVGLIHSFTCVKMRVNQLIAGLLILSLADGLANFLNSIVIQKSLPIVTILPSIDIPFLSDIPMLGEILFQHNAFVYLAYFLAIVFGLILYKTTWGLKIRAVGENPEACDAAGINVNLIRHLCDIFSGAMAGLAGAFLSLGYLGLYDSGMAGGRGWIAIVVVIFSRWSPFRAILGSFIFGLGYSVAANLIGGGYIPSNLNYFVLIMPYIVALVVIVLFRGTTKAPAALTVPYWRK</sequence>
<keyword evidence="2" id="KW-1003">Cell membrane</keyword>
<keyword evidence="5 6" id="KW-0472">Membrane</keyword>
<evidence type="ECO:0008006" key="8">
    <source>
        <dbReference type="Google" id="ProtNLM"/>
    </source>
</evidence>
<dbReference type="GO" id="GO:0005886">
    <property type="term" value="C:plasma membrane"/>
    <property type="evidence" value="ECO:0007669"/>
    <property type="project" value="UniProtKB-SubCell"/>
</dbReference>
<feature type="transmembrane region" description="Helical" evidence="6">
    <location>
        <begin position="62"/>
        <end position="84"/>
    </location>
</feature>
<keyword evidence="4 6" id="KW-1133">Transmembrane helix</keyword>
<feature type="transmembrane region" description="Helical" evidence="6">
    <location>
        <begin position="197"/>
        <end position="217"/>
    </location>
</feature>
<keyword evidence="3 6" id="KW-0812">Transmembrane</keyword>
<dbReference type="AlphaFoldDB" id="A0A0F9LMW5"/>
<organism evidence="7">
    <name type="scientific">marine sediment metagenome</name>
    <dbReference type="NCBI Taxonomy" id="412755"/>
    <lineage>
        <taxon>unclassified sequences</taxon>
        <taxon>metagenomes</taxon>
        <taxon>ecological metagenomes</taxon>
    </lineage>
</organism>
<dbReference type="PANTHER" id="PTHR43370">
    <property type="entry name" value="SUGAR ABC TRANSPORTER INTEGRAL MEMBRANE PROTEIN-RELATED"/>
    <property type="match status" value="1"/>
</dbReference>
<feature type="transmembrane region" description="Helical" evidence="6">
    <location>
        <begin position="38"/>
        <end position="56"/>
    </location>
</feature>
<protein>
    <recommendedName>
        <fullName evidence="8">ABC transporter permease</fullName>
    </recommendedName>
</protein>
<comment type="subcellular location">
    <subcellularLocation>
        <location evidence="1">Cell membrane</location>
        <topology evidence="1">Multi-pass membrane protein</topology>
    </subcellularLocation>
</comment>
<dbReference type="Pfam" id="PF02653">
    <property type="entry name" value="BPD_transp_2"/>
    <property type="match status" value="1"/>
</dbReference>